<feature type="transmembrane region" description="Helical" evidence="1">
    <location>
        <begin position="21"/>
        <end position="51"/>
    </location>
</feature>
<organism evidence="2 3">
    <name type="scientific">Clostridium cylindrosporum DSM 605</name>
    <dbReference type="NCBI Taxonomy" id="1121307"/>
    <lineage>
        <taxon>Bacteria</taxon>
        <taxon>Bacillati</taxon>
        <taxon>Bacillota</taxon>
        <taxon>Clostridia</taxon>
        <taxon>Eubacteriales</taxon>
        <taxon>Clostridiaceae</taxon>
        <taxon>Clostridium</taxon>
    </lineage>
</organism>
<comment type="caution">
    <text evidence="2">The sequence shown here is derived from an EMBL/GenBank/DDBJ whole genome shotgun (WGS) entry which is preliminary data.</text>
</comment>
<keyword evidence="3" id="KW-1185">Reference proteome</keyword>
<keyword evidence="1" id="KW-0472">Membrane</keyword>
<evidence type="ECO:0000256" key="1">
    <source>
        <dbReference type="SAM" id="Phobius"/>
    </source>
</evidence>
<dbReference type="STRING" id="1121307.CLCY_2c02200"/>
<keyword evidence="1" id="KW-1133">Transmembrane helix</keyword>
<protein>
    <submittedName>
        <fullName evidence="2">Uncharacterized protein</fullName>
    </submittedName>
</protein>
<dbReference type="EMBL" id="LFVU01000027">
    <property type="protein sequence ID" value="KMT21460.1"/>
    <property type="molecule type" value="Genomic_DNA"/>
</dbReference>
<evidence type="ECO:0000313" key="2">
    <source>
        <dbReference type="EMBL" id="KMT21460.1"/>
    </source>
</evidence>
<sequence>MSRKKFIRCLFRNWLAPSLCLIGFGMILAIIIPFWLWILVAGIGLISYGIWQYLC</sequence>
<keyword evidence="1" id="KW-0812">Transmembrane</keyword>
<name>A0A0J8D5P7_CLOCY</name>
<dbReference type="AlphaFoldDB" id="A0A0J8D5P7"/>
<evidence type="ECO:0000313" key="3">
    <source>
        <dbReference type="Proteomes" id="UP000036756"/>
    </source>
</evidence>
<dbReference type="Proteomes" id="UP000036756">
    <property type="component" value="Unassembled WGS sequence"/>
</dbReference>
<reference evidence="2 3" key="1">
    <citation type="submission" date="2015-06" db="EMBL/GenBank/DDBJ databases">
        <title>Draft genome sequence of the purine-degrading Clostridium cylindrosporum HC-1 (DSM 605).</title>
        <authorList>
            <person name="Poehlein A."/>
            <person name="Schiel-Bengelsdorf B."/>
            <person name="Bengelsdorf F."/>
            <person name="Daniel R."/>
            <person name="Duerre P."/>
        </authorList>
    </citation>
    <scope>NUCLEOTIDE SEQUENCE [LARGE SCALE GENOMIC DNA]</scope>
    <source>
        <strain evidence="2 3">DSM 605</strain>
    </source>
</reference>
<dbReference type="PATRIC" id="fig|1121307.3.peg.1077"/>
<proteinExistence type="predicted"/>
<gene>
    <name evidence="2" type="ORF">CLCY_2c02200</name>
</gene>
<dbReference type="RefSeq" id="WP_200899973.1">
    <property type="nucleotide sequence ID" value="NZ_LFVU01000027.1"/>
</dbReference>
<accession>A0A0J8D5P7</accession>